<protein>
    <submittedName>
        <fullName evidence="1">CSON012405 protein</fullName>
    </submittedName>
</protein>
<dbReference type="EMBL" id="UFQS01000584">
    <property type="protein sequence ID" value="SSX05142.1"/>
    <property type="molecule type" value="Genomic_DNA"/>
</dbReference>
<gene>
    <name evidence="1" type="primary">CSON012405</name>
</gene>
<name>A0A336KM50_CULSO</name>
<dbReference type="VEuPathDB" id="VectorBase:CSON012405"/>
<dbReference type="EMBL" id="UFQT01000584">
    <property type="protein sequence ID" value="SSX25503.1"/>
    <property type="molecule type" value="Genomic_DNA"/>
</dbReference>
<accession>A0A336KM50</accession>
<evidence type="ECO:0000313" key="2">
    <source>
        <dbReference type="EMBL" id="SSX25503.1"/>
    </source>
</evidence>
<reference evidence="1" key="1">
    <citation type="submission" date="2018-04" db="EMBL/GenBank/DDBJ databases">
        <authorList>
            <person name="Go L.Y."/>
            <person name="Mitchell J.A."/>
        </authorList>
    </citation>
    <scope>NUCLEOTIDE SEQUENCE</scope>
    <source>
        <tissue evidence="1">Whole organism</tissue>
    </source>
</reference>
<sequence length="85" mass="8904">MGGGGQSQHRASGSSARGPVYDICHPLVMESPSYAYCSSTLNNNSNKGNLNRGRLNSESGTIMINSIGNAKSHSDSESLCKDNAI</sequence>
<proteinExistence type="predicted"/>
<reference evidence="2" key="2">
    <citation type="submission" date="2018-07" db="EMBL/GenBank/DDBJ databases">
        <authorList>
            <person name="Quirk P.G."/>
            <person name="Krulwich T.A."/>
        </authorList>
    </citation>
    <scope>NUCLEOTIDE SEQUENCE</scope>
</reference>
<evidence type="ECO:0000313" key="1">
    <source>
        <dbReference type="EMBL" id="SSX05142.1"/>
    </source>
</evidence>
<organism evidence="1">
    <name type="scientific">Culicoides sonorensis</name>
    <name type="common">Biting midge</name>
    <dbReference type="NCBI Taxonomy" id="179676"/>
    <lineage>
        <taxon>Eukaryota</taxon>
        <taxon>Metazoa</taxon>
        <taxon>Ecdysozoa</taxon>
        <taxon>Arthropoda</taxon>
        <taxon>Hexapoda</taxon>
        <taxon>Insecta</taxon>
        <taxon>Pterygota</taxon>
        <taxon>Neoptera</taxon>
        <taxon>Endopterygota</taxon>
        <taxon>Diptera</taxon>
        <taxon>Nematocera</taxon>
        <taxon>Chironomoidea</taxon>
        <taxon>Ceratopogonidae</taxon>
        <taxon>Ceratopogoninae</taxon>
        <taxon>Culicoides</taxon>
        <taxon>Monoculicoides</taxon>
    </lineage>
</organism>
<dbReference type="AlphaFoldDB" id="A0A336KM50"/>